<evidence type="ECO:0000259" key="1">
    <source>
        <dbReference type="PROSITE" id="PS51704"/>
    </source>
</evidence>
<dbReference type="PANTHER" id="PTHR43805">
    <property type="entry name" value="GLYCEROPHOSPHORYL DIESTER PHOSPHODIESTERASE"/>
    <property type="match status" value="1"/>
</dbReference>
<feature type="domain" description="GP-PDE" evidence="1">
    <location>
        <begin position="1"/>
        <end position="248"/>
    </location>
</feature>
<dbReference type="SUPFAM" id="SSF51695">
    <property type="entry name" value="PLC-like phosphodiesterases"/>
    <property type="match status" value="1"/>
</dbReference>
<organism evidence="2 3">
    <name type="scientific">Leekyejoonella antrihumi</name>
    <dbReference type="NCBI Taxonomy" id="1660198"/>
    <lineage>
        <taxon>Bacteria</taxon>
        <taxon>Bacillati</taxon>
        <taxon>Actinomycetota</taxon>
        <taxon>Actinomycetes</taxon>
        <taxon>Micrococcales</taxon>
        <taxon>Dermacoccaceae</taxon>
        <taxon>Leekyejoonella</taxon>
    </lineage>
</organism>
<dbReference type="GO" id="GO:0006629">
    <property type="term" value="P:lipid metabolic process"/>
    <property type="evidence" value="ECO:0007669"/>
    <property type="project" value="InterPro"/>
</dbReference>
<dbReference type="InterPro" id="IPR017946">
    <property type="entry name" value="PLC-like_Pdiesterase_TIM-brl"/>
</dbReference>
<gene>
    <name evidence="2" type="ORF">FGL98_20860</name>
</gene>
<dbReference type="EMBL" id="VCQV01000039">
    <property type="protein sequence ID" value="TWP33596.1"/>
    <property type="molecule type" value="Genomic_DNA"/>
</dbReference>
<proteinExistence type="predicted"/>
<dbReference type="PROSITE" id="PS51704">
    <property type="entry name" value="GP_PDE"/>
    <property type="match status" value="1"/>
</dbReference>
<dbReference type="PANTHER" id="PTHR43805:SF1">
    <property type="entry name" value="GP-PDE DOMAIN-CONTAINING PROTEIN"/>
    <property type="match status" value="1"/>
</dbReference>
<dbReference type="Pfam" id="PF03009">
    <property type="entry name" value="GDPD"/>
    <property type="match status" value="1"/>
</dbReference>
<dbReference type="CDD" id="cd08561">
    <property type="entry name" value="GDPD_cytoplasmic_ScUgpQ2_like"/>
    <property type="match status" value="1"/>
</dbReference>
<evidence type="ECO:0000313" key="3">
    <source>
        <dbReference type="Proteomes" id="UP000320244"/>
    </source>
</evidence>
<reference evidence="2 3" key="2">
    <citation type="submission" date="2019-08" db="EMBL/GenBank/DDBJ databases">
        <title>Jejuicoccus antrihumi gen. nov., sp. nov., a new member of the family Dermacoccaceae isolated from a cave.</title>
        <authorList>
            <person name="Schumann P."/>
            <person name="Kim I.S."/>
        </authorList>
    </citation>
    <scope>NUCLEOTIDE SEQUENCE [LARGE SCALE GENOMIC DNA]</scope>
    <source>
        <strain evidence="2 3">C5-26</strain>
    </source>
</reference>
<reference evidence="2 3" key="1">
    <citation type="submission" date="2019-05" db="EMBL/GenBank/DDBJ databases">
        <authorList>
            <person name="Lee S.D."/>
        </authorList>
    </citation>
    <scope>NUCLEOTIDE SEQUENCE [LARGE SCALE GENOMIC DNA]</scope>
    <source>
        <strain evidence="2 3">C5-26</strain>
    </source>
</reference>
<protein>
    <submittedName>
        <fullName evidence="2">Glycerophosphodiester phosphodiesterase</fullName>
    </submittedName>
</protein>
<dbReference type="GO" id="GO:0008081">
    <property type="term" value="F:phosphoric diester hydrolase activity"/>
    <property type="evidence" value="ECO:0007669"/>
    <property type="project" value="InterPro"/>
</dbReference>
<dbReference type="Gene3D" id="3.20.20.190">
    <property type="entry name" value="Phosphatidylinositol (PI) phosphodiesterase"/>
    <property type="match status" value="1"/>
</dbReference>
<sequence>MAHRGFSGPDGNHRIENSMRAFQAAVDLGLMYVETDVHATADGVLLAFHDETLDRVTDSRGVISGLPWSQVSRAKIGGQEPIPRLEDLLARWPDLRINIDVKSAHAIAPTVELIDRMQAHDRVCIASFSDTRRRAVVRRLARPVAVSAGQGTIARFVVGGQWLPRALDSVLGATGRAGTPLHGIDCLQVPERAGRLTVVTPHFLRAAHRLGVQVHVWTPNDVPSMHRLLDLGVDGIITDRADLLKQVLRQRGQWPSPPNPLV</sequence>
<accession>A0A563DTU3</accession>
<dbReference type="InterPro" id="IPR030395">
    <property type="entry name" value="GP_PDE_dom"/>
</dbReference>
<keyword evidence="3" id="KW-1185">Reference proteome</keyword>
<comment type="caution">
    <text evidence="2">The sequence shown here is derived from an EMBL/GenBank/DDBJ whole genome shotgun (WGS) entry which is preliminary data.</text>
</comment>
<dbReference type="OrthoDB" id="5241788at2"/>
<evidence type="ECO:0000313" key="2">
    <source>
        <dbReference type="EMBL" id="TWP33596.1"/>
    </source>
</evidence>
<name>A0A563DTU3_9MICO</name>
<dbReference type="Proteomes" id="UP000320244">
    <property type="component" value="Unassembled WGS sequence"/>
</dbReference>
<dbReference type="AlphaFoldDB" id="A0A563DTU3"/>